<feature type="transmembrane region" description="Helical" evidence="4">
    <location>
        <begin position="84"/>
        <end position="106"/>
    </location>
</feature>
<accession>A0A6N6VT75</accession>
<dbReference type="InterPro" id="IPR020846">
    <property type="entry name" value="MFS_dom"/>
</dbReference>
<evidence type="ECO:0000256" key="2">
    <source>
        <dbReference type="ARBA" id="ARBA00022989"/>
    </source>
</evidence>
<keyword evidence="7" id="KW-1185">Reference proteome</keyword>
<evidence type="ECO:0000259" key="5">
    <source>
        <dbReference type="PROSITE" id="PS50850"/>
    </source>
</evidence>
<dbReference type="PANTHER" id="PTHR23521">
    <property type="entry name" value="TRANSPORTER MFS SUPERFAMILY"/>
    <property type="match status" value="1"/>
</dbReference>
<dbReference type="RefSeq" id="WP_153421412.1">
    <property type="nucleotide sequence ID" value="NZ_WFLM01000005.1"/>
</dbReference>
<dbReference type="EMBL" id="WFLM01000005">
    <property type="protein sequence ID" value="KAB8036995.1"/>
    <property type="molecule type" value="Genomic_DNA"/>
</dbReference>
<dbReference type="Proteomes" id="UP000437748">
    <property type="component" value="Unassembled WGS sequence"/>
</dbReference>
<keyword evidence="1 4" id="KW-0812">Transmembrane</keyword>
<feature type="transmembrane region" description="Helical" evidence="4">
    <location>
        <begin position="281"/>
        <end position="300"/>
    </location>
</feature>
<dbReference type="OrthoDB" id="9797524at2"/>
<feature type="transmembrane region" description="Helical" evidence="4">
    <location>
        <begin position="306"/>
        <end position="328"/>
    </location>
</feature>
<feature type="transmembrane region" description="Helical" evidence="4">
    <location>
        <begin position="369"/>
        <end position="387"/>
    </location>
</feature>
<protein>
    <submittedName>
        <fullName evidence="6">MFS transporter</fullName>
    </submittedName>
</protein>
<feature type="transmembrane region" description="Helical" evidence="4">
    <location>
        <begin position="54"/>
        <end position="77"/>
    </location>
</feature>
<evidence type="ECO:0000256" key="3">
    <source>
        <dbReference type="ARBA" id="ARBA00023136"/>
    </source>
</evidence>
<dbReference type="CDD" id="cd17477">
    <property type="entry name" value="MFS_YcaD_like"/>
    <property type="match status" value="1"/>
</dbReference>
<keyword evidence="3 4" id="KW-0472">Membrane</keyword>
<feature type="domain" description="Major facilitator superfamily (MFS) profile" evidence="5">
    <location>
        <begin position="1"/>
        <end position="391"/>
    </location>
</feature>
<dbReference type="PROSITE" id="PS50850">
    <property type="entry name" value="MFS"/>
    <property type="match status" value="1"/>
</dbReference>
<feature type="transmembrane region" description="Helical" evidence="4">
    <location>
        <begin position="174"/>
        <end position="194"/>
    </location>
</feature>
<evidence type="ECO:0000313" key="6">
    <source>
        <dbReference type="EMBL" id="KAB8036995.1"/>
    </source>
</evidence>
<gene>
    <name evidence="6" type="ORF">GCL60_14245</name>
</gene>
<proteinExistence type="predicted"/>
<feature type="transmembrane region" description="Helical" evidence="4">
    <location>
        <begin position="112"/>
        <end position="135"/>
    </location>
</feature>
<dbReference type="AlphaFoldDB" id="A0A6N6VT75"/>
<dbReference type="PANTHER" id="PTHR23521:SF3">
    <property type="entry name" value="MFS TRANSPORTER"/>
    <property type="match status" value="1"/>
</dbReference>
<feature type="transmembrane region" description="Helical" evidence="4">
    <location>
        <begin position="147"/>
        <end position="168"/>
    </location>
</feature>
<sequence>MSFINVDKLDNNQLKSNPNNLFGIVCALSCVAATGIGFGLSLPLLSFVMKRMGYSSTIIGLNTAMPALAAIILAPIFVKSMEKFGLKIFIFFSIIIGISSFFSFYFTQNLLFWFLLRFVFGACLDSVFVASETWIAELSSDSMRGRIMGIFSSCLSIGYFLGAGILTVTGSQGITPFIVGATFLFLVLLPLFLARKKVPNVTSDHGASLFPIIISTPIAMAAAVVYGYLETTAFNLLPIYGETSGLSEKISVSLLISVGLGQACLQYFVGAIADKYGEIRSLIICALIGIFGAIGIKLFITTPFILYFILFFWGACISGFYTLALIIVGKKYKGSSLAGANTAVVAMFGVGSLIGPPIVGASMGLSQSYGFFVSMLLPVTIYFMQLYRYSKKI</sequence>
<feature type="transmembrane region" description="Helical" evidence="4">
    <location>
        <begin position="21"/>
        <end position="42"/>
    </location>
</feature>
<dbReference type="InterPro" id="IPR036259">
    <property type="entry name" value="MFS_trans_sf"/>
</dbReference>
<dbReference type="GO" id="GO:0005886">
    <property type="term" value="C:plasma membrane"/>
    <property type="evidence" value="ECO:0007669"/>
    <property type="project" value="TreeGrafter"/>
</dbReference>
<evidence type="ECO:0000313" key="7">
    <source>
        <dbReference type="Proteomes" id="UP000437748"/>
    </source>
</evidence>
<keyword evidence="2 4" id="KW-1133">Transmembrane helix</keyword>
<organism evidence="6 7">
    <name type="scientific">Silvanigrella paludirubra</name>
    <dbReference type="NCBI Taxonomy" id="2499159"/>
    <lineage>
        <taxon>Bacteria</taxon>
        <taxon>Pseudomonadati</taxon>
        <taxon>Bdellovibrionota</taxon>
        <taxon>Oligoflexia</taxon>
        <taxon>Silvanigrellales</taxon>
        <taxon>Silvanigrellaceae</taxon>
        <taxon>Silvanigrella</taxon>
    </lineage>
</organism>
<dbReference type="GO" id="GO:0022857">
    <property type="term" value="F:transmembrane transporter activity"/>
    <property type="evidence" value="ECO:0007669"/>
    <property type="project" value="InterPro"/>
</dbReference>
<dbReference type="InterPro" id="IPR011701">
    <property type="entry name" value="MFS"/>
</dbReference>
<dbReference type="Pfam" id="PF07690">
    <property type="entry name" value="MFS_1"/>
    <property type="match status" value="1"/>
</dbReference>
<evidence type="ECO:0000256" key="4">
    <source>
        <dbReference type="SAM" id="Phobius"/>
    </source>
</evidence>
<feature type="transmembrane region" description="Helical" evidence="4">
    <location>
        <begin position="206"/>
        <end position="229"/>
    </location>
</feature>
<dbReference type="Gene3D" id="1.20.1250.20">
    <property type="entry name" value="MFS general substrate transporter like domains"/>
    <property type="match status" value="2"/>
</dbReference>
<dbReference type="SUPFAM" id="SSF103473">
    <property type="entry name" value="MFS general substrate transporter"/>
    <property type="match status" value="1"/>
</dbReference>
<reference evidence="6 7" key="1">
    <citation type="submission" date="2019-10" db="EMBL/GenBank/DDBJ databases">
        <title>New species of Slilvanegrellaceae.</title>
        <authorList>
            <person name="Pitt A."/>
            <person name="Hahn M.W."/>
        </authorList>
    </citation>
    <scope>NUCLEOTIDE SEQUENCE [LARGE SCALE GENOMIC DNA]</scope>
    <source>
        <strain evidence="6 7">SP-Ram-0.45-NSY-1</strain>
    </source>
</reference>
<dbReference type="InterPro" id="IPR047200">
    <property type="entry name" value="MFS_YcaD-like"/>
</dbReference>
<feature type="transmembrane region" description="Helical" evidence="4">
    <location>
        <begin position="340"/>
        <end position="363"/>
    </location>
</feature>
<name>A0A6N6VT75_9BACT</name>
<comment type="caution">
    <text evidence="6">The sequence shown here is derived from an EMBL/GenBank/DDBJ whole genome shotgun (WGS) entry which is preliminary data.</text>
</comment>
<feature type="transmembrane region" description="Helical" evidence="4">
    <location>
        <begin position="249"/>
        <end position="269"/>
    </location>
</feature>
<evidence type="ECO:0000256" key="1">
    <source>
        <dbReference type="ARBA" id="ARBA00022692"/>
    </source>
</evidence>